<proteinExistence type="predicted"/>
<accession>A0A382VJ77</accession>
<feature type="non-terminal residue" evidence="1">
    <location>
        <position position="47"/>
    </location>
</feature>
<dbReference type="EMBL" id="UINC01152394">
    <property type="protein sequence ID" value="SVD46557.1"/>
    <property type="molecule type" value="Genomic_DNA"/>
</dbReference>
<protein>
    <recommendedName>
        <fullName evidence="2">Citrate (Si)-synthase</fullName>
    </recommendedName>
</protein>
<reference evidence="1" key="1">
    <citation type="submission" date="2018-05" db="EMBL/GenBank/DDBJ databases">
        <authorList>
            <person name="Lanie J.A."/>
            <person name="Ng W.-L."/>
            <person name="Kazmierczak K.M."/>
            <person name="Andrzejewski T.M."/>
            <person name="Davidsen T.M."/>
            <person name="Wayne K.J."/>
            <person name="Tettelin H."/>
            <person name="Glass J.I."/>
            <person name="Rusch D."/>
            <person name="Podicherti R."/>
            <person name="Tsui H.-C.T."/>
            <person name="Winkler M.E."/>
        </authorList>
    </citation>
    <scope>NUCLEOTIDE SEQUENCE</scope>
</reference>
<gene>
    <name evidence="1" type="ORF">METZ01_LOCUS399411</name>
</gene>
<dbReference type="AlphaFoldDB" id="A0A382VJ77"/>
<name>A0A382VJ77_9ZZZZ</name>
<evidence type="ECO:0000313" key="1">
    <source>
        <dbReference type="EMBL" id="SVD46557.1"/>
    </source>
</evidence>
<evidence type="ECO:0008006" key="2">
    <source>
        <dbReference type="Google" id="ProtNLM"/>
    </source>
</evidence>
<sequence>MPKSIESQADYTLTLSDERSGNVFKLPVIKGTLGPSVIDVRQLYSET</sequence>
<organism evidence="1">
    <name type="scientific">marine metagenome</name>
    <dbReference type="NCBI Taxonomy" id="408172"/>
    <lineage>
        <taxon>unclassified sequences</taxon>
        <taxon>metagenomes</taxon>
        <taxon>ecological metagenomes</taxon>
    </lineage>
</organism>
<dbReference type="Gene3D" id="2.20.28.60">
    <property type="match status" value="1"/>
</dbReference>